<dbReference type="Gene3D" id="3.40.50.2300">
    <property type="match status" value="2"/>
</dbReference>
<evidence type="ECO:0000259" key="5">
    <source>
        <dbReference type="PROSITE" id="PS50932"/>
    </source>
</evidence>
<dbReference type="Pfam" id="PF00356">
    <property type="entry name" value="LacI"/>
    <property type="match status" value="1"/>
</dbReference>
<dbReference type="InterPro" id="IPR000843">
    <property type="entry name" value="HTH_LacI"/>
</dbReference>
<feature type="domain" description="HTH lacI-type" evidence="5">
    <location>
        <begin position="2"/>
        <end position="56"/>
    </location>
</feature>
<proteinExistence type="predicted"/>
<evidence type="ECO:0000313" key="7">
    <source>
        <dbReference type="Proteomes" id="UP000216074"/>
    </source>
</evidence>
<dbReference type="CDD" id="cd01392">
    <property type="entry name" value="HTH_LacI"/>
    <property type="match status" value="1"/>
</dbReference>
<dbReference type="SUPFAM" id="SSF53822">
    <property type="entry name" value="Periplasmic binding protein-like I"/>
    <property type="match status" value="1"/>
</dbReference>
<keyword evidence="7" id="KW-1185">Reference proteome</keyword>
<dbReference type="PANTHER" id="PTHR30146">
    <property type="entry name" value="LACI-RELATED TRANSCRIPTIONAL REPRESSOR"/>
    <property type="match status" value="1"/>
</dbReference>
<name>A0A261G035_9BIFI</name>
<evidence type="ECO:0000256" key="3">
    <source>
        <dbReference type="ARBA" id="ARBA00023125"/>
    </source>
</evidence>
<dbReference type="OrthoDB" id="37081at2"/>
<comment type="caution">
    <text evidence="6">The sequence shown here is derived from an EMBL/GenBank/DDBJ whole genome shotgun (WGS) entry which is preliminary data.</text>
</comment>
<dbReference type="InterPro" id="IPR010982">
    <property type="entry name" value="Lambda_DNA-bd_dom_sf"/>
</dbReference>
<dbReference type="PROSITE" id="PS50932">
    <property type="entry name" value="HTH_LACI_2"/>
    <property type="match status" value="1"/>
</dbReference>
<dbReference type="InterPro" id="IPR028082">
    <property type="entry name" value="Peripla_BP_I"/>
</dbReference>
<evidence type="ECO:0000313" key="6">
    <source>
        <dbReference type="EMBL" id="OZG64802.1"/>
    </source>
</evidence>
<keyword evidence="3" id="KW-0238">DNA-binding</keyword>
<organism evidence="6 7">
    <name type="scientific">Bifidobacterium hapali</name>
    <dbReference type="NCBI Taxonomy" id="1630172"/>
    <lineage>
        <taxon>Bacteria</taxon>
        <taxon>Bacillati</taxon>
        <taxon>Actinomycetota</taxon>
        <taxon>Actinomycetes</taxon>
        <taxon>Bifidobacteriales</taxon>
        <taxon>Bifidobacteriaceae</taxon>
        <taxon>Bifidobacterium</taxon>
    </lineage>
</organism>
<dbReference type="AlphaFoldDB" id="A0A261G035"/>
<reference evidence="6 7" key="1">
    <citation type="journal article" date="2017" name="BMC Genomics">
        <title>Comparative genomic and phylogenomic analyses of the Bifidobacteriaceae family.</title>
        <authorList>
            <person name="Lugli G.A."/>
            <person name="Milani C."/>
            <person name="Turroni F."/>
            <person name="Duranti S."/>
            <person name="Mancabelli L."/>
            <person name="Mangifesta M."/>
            <person name="Ferrario C."/>
            <person name="Modesto M."/>
            <person name="Mattarelli P."/>
            <person name="Jiri K."/>
            <person name="van Sinderen D."/>
            <person name="Ventura M."/>
        </authorList>
    </citation>
    <scope>NUCLEOTIDE SEQUENCE [LARGE SCALE GENOMIC DNA]</scope>
    <source>
        <strain evidence="6 7">DSM 100202</strain>
    </source>
</reference>
<dbReference type="EMBL" id="MWWY01000019">
    <property type="protein sequence ID" value="OZG64802.1"/>
    <property type="molecule type" value="Genomic_DNA"/>
</dbReference>
<dbReference type="Gene3D" id="1.10.260.40">
    <property type="entry name" value="lambda repressor-like DNA-binding domains"/>
    <property type="match status" value="1"/>
</dbReference>
<evidence type="ECO:0000256" key="1">
    <source>
        <dbReference type="ARBA" id="ARBA00022491"/>
    </source>
</evidence>
<dbReference type="InterPro" id="IPR001761">
    <property type="entry name" value="Peripla_BP/Lac1_sug-bd_dom"/>
</dbReference>
<dbReference type="RefSeq" id="WP_094729477.1">
    <property type="nucleotide sequence ID" value="NZ_MWWY01000019.1"/>
</dbReference>
<dbReference type="SUPFAM" id="SSF47413">
    <property type="entry name" value="lambda repressor-like DNA-binding domains"/>
    <property type="match status" value="1"/>
</dbReference>
<dbReference type="PROSITE" id="PS00356">
    <property type="entry name" value="HTH_LACI_1"/>
    <property type="match status" value="1"/>
</dbReference>
<dbReference type="CDD" id="cd06291">
    <property type="entry name" value="PBP1_Qymf-like"/>
    <property type="match status" value="1"/>
</dbReference>
<dbReference type="PANTHER" id="PTHR30146:SF95">
    <property type="entry name" value="RIBOSE OPERON REPRESSOR"/>
    <property type="match status" value="1"/>
</dbReference>
<dbReference type="GO" id="GO:0000976">
    <property type="term" value="F:transcription cis-regulatory region binding"/>
    <property type="evidence" value="ECO:0007669"/>
    <property type="project" value="TreeGrafter"/>
</dbReference>
<sequence length="366" mass="39497">MVGMRDVAKHAGVSLSTVSLVVNHSGYVSDDMRSRVEEAMTSLNYVPNELARNLYRGRTNLVGVIVPTVRHPFFAALIAALQGALAERGLHTMLCSTVDANQSEVDCIDMLRRHMMDGLIMAAHTEHEPVYWTSINRPIVAVDRYLGAGIPAVGSNHDYGGQLVAEHLIATGARHVVSVGGPRSQFIDYGGGMGTTFPTVHLHAALEGLLDEAGIQYDYVEAGEVSELVHQRDVAQHVFDNYPDADAIVGSDYIAAYVVQSALQRGLRIPDDVQIVAYDGTGMADLAGVRLTCVRQNFAALAERIVTRLMQACETADGKLDADQVGVIDMSDRDTASPHDVAEAMDRVPVTFHQGDSTRQCAPAAM</sequence>
<keyword evidence="2" id="KW-0805">Transcription regulation</keyword>
<dbReference type="Proteomes" id="UP000216074">
    <property type="component" value="Unassembled WGS sequence"/>
</dbReference>
<keyword evidence="1" id="KW-0678">Repressor</keyword>
<gene>
    <name evidence="6" type="ORF">BHAP_0828</name>
</gene>
<dbReference type="GO" id="GO:0003700">
    <property type="term" value="F:DNA-binding transcription factor activity"/>
    <property type="evidence" value="ECO:0007669"/>
    <property type="project" value="TreeGrafter"/>
</dbReference>
<evidence type="ECO:0000256" key="2">
    <source>
        <dbReference type="ARBA" id="ARBA00023015"/>
    </source>
</evidence>
<protein>
    <submittedName>
        <fullName evidence="6">LacI family transcriptional regulator</fullName>
    </submittedName>
</protein>
<accession>A0A261G035</accession>
<dbReference type="Pfam" id="PF00532">
    <property type="entry name" value="Peripla_BP_1"/>
    <property type="match status" value="1"/>
</dbReference>
<dbReference type="SMART" id="SM00354">
    <property type="entry name" value="HTH_LACI"/>
    <property type="match status" value="1"/>
</dbReference>
<keyword evidence="4" id="KW-0804">Transcription</keyword>
<evidence type="ECO:0000256" key="4">
    <source>
        <dbReference type="ARBA" id="ARBA00023163"/>
    </source>
</evidence>